<reference evidence="4" key="1">
    <citation type="submission" date="2020-08" db="EMBL/GenBank/DDBJ databases">
        <title>Genome public.</title>
        <authorList>
            <person name="Liu C."/>
            <person name="Sun Q."/>
        </authorList>
    </citation>
    <scope>NUCLEOTIDE SEQUENCE</scope>
    <source>
        <strain evidence="4">NSJ-12</strain>
    </source>
</reference>
<gene>
    <name evidence="4" type="ORF">H8718_02665</name>
</gene>
<proteinExistence type="predicted"/>
<dbReference type="Pfam" id="PF13414">
    <property type="entry name" value="TPR_11"/>
    <property type="match status" value="1"/>
</dbReference>
<dbReference type="InterPro" id="IPR011990">
    <property type="entry name" value="TPR-like_helical_dom_sf"/>
</dbReference>
<dbReference type="InterPro" id="IPR019734">
    <property type="entry name" value="TPR_rpt"/>
</dbReference>
<feature type="repeat" description="TPR" evidence="3">
    <location>
        <begin position="248"/>
        <end position="281"/>
    </location>
</feature>
<dbReference type="PANTHER" id="PTHR44858:SF1">
    <property type="entry name" value="UDP-N-ACETYLGLUCOSAMINE--PEPTIDE N-ACETYLGLUCOSAMINYLTRANSFERASE SPINDLY-RELATED"/>
    <property type="match status" value="1"/>
</dbReference>
<evidence type="ECO:0000256" key="2">
    <source>
        <dbReference type="ARBA" id="ARBA00022803"/>
    </source>
</evidence>
<keyword evidence="1" id="KW-0677">Repeat</keyword>
<organism evidence="4 5">
    <name type="scientific">Zhenhengia yiwuensis</name>
    <dbReference type="NCBI Taxonomy" id="2763666"/>
    <lineage>
        <taxon>Bacteria</taxon>
        <taxon>Bacillati</taxon>
        <taxon>Bacillota</taxon>
        <taxon>Clostridia</taxon>
        <taxon>Lachnospirales</taxon>
        <taxon>Lachnospiraceae</taxon>
        <taxon>Zhenhengia</taxon>
    </lineage>
</organism>
<protein>
    <submittedName>
        <fullName evidence="4">Tetratricopeptide repeat protein</fullName>
    </submittedName>
</protein>
<dbReference type="AlphaFoldDB" id="A0A926I8A2"/>
<evidence type="ECO:0000256" key="1">
    <source>
        <dbReference type="ARBA" id="ARBA00022737"/>
    </source>
</evidence>
<evidence type="ECO:0000313" key="4">
    <source>
        <dbReference type="EMBL" id="MBC8578435.1"/>
    </source>
</evidence>
<name>A0A926I8A2_9FIRM</name>
<dbReference type="SMART" id="SM00028">
    <property type="entry name" value="TPR"/>
    <property type="match status" value="4"/>
</dbReference>
<keyword evidence="2 3" id="KW-0802">TPR repeat</keyword>
<keyword evidence="5" id="KW-1185">Reference proteome</keyword>
<dbReference type="EMBL" id="JACRSY010000003">
    <property type="protein sequence ID" value="MBC8578435.1"/>
    <property type="molecule type" value="Genomic_DNA"/>
</dbReference>
<dbReference type="RefSeq" id="WP_249331407.1">
    <property type="nucleotide sequence ID" value="NZ_JACRSY010000003.1"/>
</dbReference>
<dbReference type="PROSITE" id="PS50005">
    <property type="entry name" value="TPR"/>
    <property type="match status" value="3"/>
</dbReference>
<feature type="repeat" description="TPR" evidence="3">
    <location>
        <begin position="180"/>
        <end position="213"/>
    </location>
</feature>
<sequence>MKILFITMDWMKYYVGEGDEEKEVPPCGYNFQYTNGYYYGYGRGIDEIKIEELEGVTVDDNKVENVLVVWLAPNRNGETCIVGWYKDATIYRQAITEFTLDSERFERTYSIVAPARGSLLLPMEERNYIVEGVDVPVEYHMEREQLAQIRAYIHNYAGDCMNLVLTEKELNGVLSINMDYERYFYKADEFLAKDAYAKAIRCFNKAIAEEPTETLGYECKASILLSLKMYDEALELYNKVVGLDEDNDLAYYCLGLISGLKQEYEKALPYFDRYLNHRPEDHHVRAERAYTYFIKGDSEKAEKDIKLAYEKEKHNPVVKEIYKRIVQK</sequence>
<evidence type="ECO:0000313" key="5">
    <source>
        <dbReference type="Proteomes" id="UP000655830"/>
    </source>
</evidence>
<dbReference type="PANTHER" id="PTHR44858">
    <property type="entry name" value="TETRATRICOPEPTIDE REPEAT PROTEIN 6"/>
    <property type="match status" value="1"/>
</dbReference>
<feature type="repeat" description="TPR" evidence="3">
    <location>
        <begin position="214"/>
        <end position="247"/>
    </location>
</feature>
<dbReference type="InterPro" id="IPR050498">
    <property type="entry name" value="Ycf3"/>
</dbReference>
<accession>A0A926I8A2</accession>
<evidence type="ECO:0000256" key="3">
    <source>
        <dbReference type="PROSITE-ProRule" id="PRU00339"/>
    </source>
</evidence>
<dbReference type="Proteomes" id="UP000655830">
    <property type="component" value="Unassembled WGS sequence"/>
</dbReference>
<dbReference type="SUPFAM" id="SSF48452">
    <property type="entry name" value="TPR-like"/>
    <property type="match status" value="1"/>
</dbReference>
<comment type="caution">
    <text evidence="4">The sequence shown here is derived from an EMBL/GenBank/DDBJ whole genome shotgun (WGS) entry which is preliminary data.</text>
</comment>
<dbReference type="Gene3D" id="1.25.40.10">
    <property type="entry name" value="Tetratricopeptide repeat domain"/>
    <property type="match status" value="1"/>
</dbReference>